<dbReference type="Pfam" id="PF20498">
    <property type="entry name" value="DUF6728"/>
    <property type="match status" value="1"/>
</dbReference>
<accession>A0A7K0EMI5</accession>
<evidence type="ECO:0000313" key="2">
    <source>
        <dbReference type="EMBL" id="MRS62638.1"/>
    </source>
</evidence>
<evidence type="ECO:0000256" key="1">
    <source>
        <dbReference type="SAM" id="Phobius"/>
    </source>
</evidence>
<keyword evidence="3" id="KW-1185">Reference proteome</keyword>
<evidence type="ECO:0008006" key="4">
    <source>
        <dbReference type="Google" id="ProtNLM"/>
    </source>
</evidence>
<dbReference type="InterPro" id="IPR046615">
    <property type="entry name" value="DUF6728"/>
</dbReference>
<dbReference type="RefSeq" id="WP_154176016.1">
    <property type="nucleotide sequence ID" value="NZ_WJXZ01000009.1"/>
</dbReference>
<sequence length="62" mass="7469">MSRIGEYFKLGEVFRYFFRVFQKPDPSRPTNTNIRMMHGINRISIIMFLICLIVMIVRAIMR</sequence>
<dbReference type="Proteomes" id="UP000441754">
    <property type="component" value="Unassembled WGS sequence"/>
</dbReference>
<keyword evidence="1" id="KW-1133">Transmembrane helix</keyword>
<reference evidence="2 3" key="1">
    <citation type="journal article" date="2018" name="Antonie Van Leeuwenhoek">
        <title>Larkinella terrae sp. nov., isolated from soil on Jeju Island, South Korea.</title>
        <authorList>
            <person name="Ten L.N."/>
            <person name="Jeon J."/>
            <person name="Park S.J."/>
            <person name="Park S."/>
            <person name="Lee S.Y."/>
            <person name="Kim M.K."/>
            <person name="Jung H.Y."/>
        </authorList>
    </citation>
    <scope>NUCLEOTIDE SEQUENCE [LARGE SCALE GENOMIC DNA]</scope>
    <source>
        <strain evidence="2 3">KCTC 52001</strain>
    </source>
</reference>
<comment type="caution">
    <text evidence="2">The sequence shown here is derived from an EMBL/GenBank/DDBJ whole genome shotgun (WGS) entry which is preliminary data.</text>
</comment>
<evidence type="ECO:0000313" key="3">
    <source>
        <dbReference type="Proteomes" id="UP000441754"/>
    </source>
</evidence>
<organism evidence="2 3">
    <name type="scientific">Larkinella terrae</name>
    <dbReference type="NCBI Taxonomy" id="2025311"/>
    <lineage>
        <taxon>Bacteria</taxon>
        <taxon>Pseudomonadati</taxon>
        <taxon>Bacteroidota</taxon>
        <taxon>Cytophagia</taxon>
        <taxon>Cytophagales</taxon>
        <taxon>Spirosomataceae</taxon>
        <taxon>Larkinella</taxon>
    </lineage>
</organism>
<proteinExistence type="predicted"/>
<dbReference type="OrthoDB" id="886459at2"/>
<keyword evidence="1" id="KW-0812">Transmembrane</keyword>
<gene>
    <name evidence="2" type="ORF">GJJ30_15145</name>
</gene>
<name>A0A7K0EMI5_9BACT</name>
<keyword evidence="1" id="KW-0472">Membrane</keyword>
<dbReference type="AlphaFoldDB" id="A0A7K0EMI5"/>
<protein>
    <recommendedName>
        <fullName evidence="4">DUF2970 domain-containing protein</fullName>
    </recommendedName>
</protein>
<feature type="transmembrane region" description="Helical" evidence="1">
    <location>
        <begin position="43"/>
        <end position="61"/>
    </location>
</feature>
<dbReference type="EMBL" id="WJXZ01000009">
    <property type="protein sequence ID" value="MRS62638.1"/>
    <property type="molecule type" value="Genomic_DNA"/>
</dbReference>